<keyword evidence="3 6" id="KW-0717">Septation</keyword>
<evidence type="ECO:0000256" key="1">
    <source>
        <dbReference type="ARBA" id="ARBA00006291"/>
    </source>
</evidence>
<dbReference type="Pfam" id="PF03775">
    <property type="entry name" value="MinC_C"/>
    <property type="match status" value="1"/>
</dbReference>
<evidence type="ECO:0000256" key="5">
    <source>
        <dbReference type="ARBA" id="ARBA00025606"/>
    </source>
</evidence>
<dbReference type="PANTHER" id="PTHR34108:SF1">
    <property type="entry name" value="SEPTUM SITE-DETERMINING PROTEIN MINC"/>
    <property type="match status" value="1"/>
</dbReference>
<dbReference type="eggNOG" id="COG0850">
    <property type="taxonomic scope" value="Bacteria"/>
</dbReference>
<keyword evidence="10" id="KW-1185">Reference proteome</keyword>
<dbReference type="RefSeq" id="WP_002690975.1">
    <property type="nucleotide sequence ID" value="NZ_JH600070.1"/>
</dbReference>
<dbReference type="Proteomes" id="UP000005744">
    <property type="component" value="Unassembled WGS sequence"/>
</dbReference>
<dbReference type="HOGENOM" id="CLU_067812_0_1_6"/>
<protein>
    <recommendedName>
        <fullName evidence="6">Probable septum site-determining protein MinC</fullName>
    </recommendedName>
</protein>
<feature type="domain" description="Septum formation inhibitor MinC C-terminal" evidence="7">
    <location>
        <begin position="140"/>
        <end position="240"/>
    </location>
</feature>
<dbReference type="Pfam" id="PF05209">
    <property type="entry name" value="MinC_N"/>
    <property type="match status" value="1"/>
</dbReference>
<dbReference type="OrthoDB" id="9794530at2"/>
<dbReference type="GO" id="GO:0051302">
    <property type="term" value="P:regulation of cell division"/>
    <property type="evidence" value="ECO:0007669"/>
    <property type="project" value="InterPro"/>
</dbReference>
<dbReference type="GO" id="GO:0000917">
    <property type="term" value="P:division septum assembly"/>
    <property type="evidence" value="ECO:0007669"/>
    <property type="project" value="UniProtKB-KW"/>
</dbReference>
<gene>
    <name evidence="6" type="primary">minC</name>
    <name evidence="9" type="ORF">BegalDRAFT_2801</name>
</gene>
<dbReference type="InterPro" id="IPR005526">
    <property type="entry name" value="Septum_form_inhib_MinC_C"/>
</dbReference>
<organism evidence="9 10">
    <name type="scientific">Beggiatoa alba B18LD</name>
    <dbReference type="NCBI Taxonomy" id="395493"/>
    <lineage>
        <taxon>Bacteria</taxon>
        <taxon>Pseudomonadati</taxon>
        <taxon>Pseudomonadota</taxon>
        <taxon>Gammaproteobacteria</taxon>
        <taxon>Thiotrichales</taxon>
        <taxon>Thiotrichaceae</taxon>
        <taxon>Beggiatoa</taxon>
    </lineage>
</organism>
<dbReference type="InterPro" id="IPR013033">
    <property type="entry name" value="MinC"/>
</dbReference>
<dbReference type="HAMAP" id="MF_00267">
    <property type="entry name" value="MinC"/>
    <property type="match status" value="1"/>
</dbReference>
<dbReference type="EMBL" id="JH600070">
    <property type="protein sequence ID" value="EIJ43636.1"/>
    <property type="molecule type" value="Genomic_DNA"/>
</dbReference>
<dbReference type="Gene3D" id="3.30.70.260">
    <property type="match status" value="1"/>
</dbReference>
<proteinExistence type="inferred from homology"/>
<dbReference type="PANTHER" id="PTHR34108">
    <property type="entry name" value="SEPTUM SITE-DETERMINING PROTEIN MINC"/>
    <property type="match status" value="1"/>
</dbReference>
<feature type="domain" description="Septum formation inhibitor MinC N-terminal" evidence="8">
    <location>
        <begin position="13"/>
        <end position="85"/>
    </location>
</feature>
<keyword evidence="4 6" id="KW-0131">Cell cycle</keyword>
<reference evidence="9 10" key="1">
    <citation type="submission" date="2011-11" db="EMBL/GenBank/DDBJ databases">
        <title>Improved High-Quality Draft sequence of Beggiatoa alba B18lD.</title>
        <authorList>
            <consortium name="US DOE Joint Genome Institute"/>
            <person name="Lucas S."/>
            <person name="Han J."/>
            <person name="Lapidus A."/>
            <person name="Cheng J.-F."/>
            <person name="Goodwin L."/>
            <person name="Pitluck S."/>
            <person name="Peters L."/>
            <person name="Mikhailova N."/>
            <person name="Held B."/>
            <person name="Detter J.C."/>
            <person name="Han C."/>
            <person name="Tapia R."/>
            <person name="Land M."/>
            <person name="Hauser L."/>
            <person name="Kyrpides N."/>
            <person name="Ivanova N."/>
            <person name="Pagani I."/>
            <person name="Samuel K."/>
            <person name="Teske A."/>
            <person name="Mueller J."/>
            <person name="Woyke T."/>
        </authorList>
    </citation>
    <scope>NUCLEOTIDE SEQUENCE [LARGE SCALE GENOMIC DNA]</scope>
    <source>
        <strain evidence="9 10">B18LD</strain>
    </source>
</reference>
<name>I3CJ43_9GAMM</name>
<dbReference type="AlphaFoldDB" id="I3CJ43"/>
<comment type="subunit">
    <text evidence="6">Interacts with MinD and FtsZ.</text>
</comment>
<evidence type="ECO:0000256" key="3">
    <source>
        <dbReference type="ARBA" id="ARBA00023210"/>
    </source>
</evidence>
<dbReference type="Gene3D" id="2.160.20.70">
    <property type="match status" value="1"/>
</dbReference>
<sequence>MFSNSSATPNPAIELKGNLLTVMVLRILETHQVRITEQLINKVSQAPNFFQNAPVIIDLTSISDETTKIDLKALIVLLRQQGLVPVAVRGGTPDYHEIALQLSLGLLPEGQRQPRPKREPLTVVAPASLNPPPPKVPTKVITQPIRSGQQVVAPQGDLVVLATVSPGAEILAQRHIHVYGALRGRALAGVNGDTDARIFCQLLDAELISVAGHYQINEELKEHVRNKPAQIYLEDDKLKIHVLDIYSKNIP</sequence>
<dbReference type="STRING" id="395493.BegalDRAFT_2801"/>
<dbReference type="NCBIfam" id="TIGR01222">
    <property type="entry name" value="minC"/>
    <property type="match status" value="1"/>
</dbReference>
<evidence type="ECO:0000313" key="9">
    <source>
        <dbReference type="EMBL" id="EIJ43636.1"/>
    </source>
</evidence>
<evidence type="ECO:0000259" key="8">
    <source>
        <dbReference type="Pfam" id="PF05209"/>
    </source>
</evidence>
<evidence type="ECO:0000256" key="2">
    <source>
        <dbReference type="ARBA" id="ARBA00022618"/>
    </source>
</evidence>
<evidence type="ECO:0000313" key="10">
    <source>
        <dbReference type="Proteomes" id="UP000005744"/>
    </source>
</evidence>
<evidence type="ECO:0000259" key="7">
    <source>
        <dbReference type="Pfam" id="PF03775"/>
    </source>
</evidence>
<evidence type="ECO:0000256" key="4">
    <source>
        <dbReference type="ARBA" id="ARBA00023306"/>
    </source>
</evidence>
<dbReference type="SUPFAM" id="SSF63848">
    <property type="entry name" value="Cell-division inhibitor MinC, C-terminal domain"/>
    <property type="match status" value="1"/>
</dbReference>
<accession>I3CJ43</accession>
<keyword evidence="2 6" id="KW-0132">Cell division</keyword>
<evidence type="ECO:0000256" key="6">
    <source>
        <dbReference type="HAMAP-Rule" id="MF_00267"/>
    </source>
</evidence>
<dbReference type="InterPro" id="IPR016098">
    <property type="entry name" value="CAP/MinC_C"/>
</dbReference>
<dbReference type="InterPro" id="IPR036145">
    <property type="entry name" value="MinC_C_sf"/>
</dbReference>
<comment type="function">
    <text evidence="5 6">Cell division inhibitor that blocks the formation of polar Z ring septums. Rapidly oscillates between the poles of the cell to destabilize FtsZ filaments that have formed before they mature into polar Z rings. Prevents FtsZ polymerization.</text>
</comment>
<dbReference type="GO" id="GO:1901891">
    <property type="term" value="P:regulation of cell septum assembly"/>
    <property type="evidence" value="ECO:0007669"/>
    <property type="project" value="InterPro"/>
</dbReference>
<dbReference type="InterPro" id="IPR007874">
    <property type="entry name" value="MinC_N"/>
</dbReference>
<comment type="similarity">
    <text evidence="1 6">Belongs to the MinC family.</text>
</comment>
<dbReference type="GO" id="GO:0000902">
    <property type="term" value="P:cell morphogenesis"/>
    <property type="evidence" value="ECO:0007669"/>
    <property type="project" value="InterPro"/>
</dbReference>